<feature type="binding site" evidence="11">
    <location>
        <position position="23"/>
    </location>
    <ligand>
        <name>Mg(2+)</name>
        <dbReference type="ChEBI" id="CHEBI:18420"/>
    </ligand>
</feature>
<dbReference type="Pfam" id="PF01202">
    <property type="entry name" value="SKI"/>
    <property type="match status" value="1"/>
</dbReference>
<dbReference type="PROSITE" id="PS01128">
    <property type="entry name" value="SHIKIMATE_KINASE"/>
    <property type="match status" value="1"/>
</dbReference>
<dbReference type="CDD" id="cd00464">
    <property type="entry name" value="SK"/>
    <property type="match status" value="1"/>
</dbReference>
<dbReference type="PANTHER" id="PTHR21087:SF16">
    <property type="entry name" value="SHIKIMATE KINASE 1, CHLOROPLASTIC"/>
    <property type="match status" value="1"/>
</dbReference>
<sequence>MTGGATVHSDVIVLVGYRGTGKSTVGRLLAERLGWTFFDTDDHVEAAAGKSIREIFATDGEFTFRERESESLAQLCKRISCVIATGGGAVLRESNRELLKNSGFVAWLTARPETVLARLQSDPTTGERRPNLTAAGGEEEVRALIAFREPLYRAVASCEVATDALTPEALTDAILSAWAEPQRDRGADHFDLSSGSGC</sequence>
<comment type="caution">
    <text evidence="12">The sequence shown here is derived from an EMBL/GenBank/DDBJ whole genome shotgun (WGS) entry which is preliminary data.</text>
</comment>
<accession>A0ABU5ERG8</accession>
<keyword evidence="5 11" id="KW-0808">Transferase</keyword>
<evidence type="ECO:0000256" key="6">
    <source>
        <dbReference type="ARBA" id="ARBA00022741"/>
    </source>
</evidence>
<dbReference type="RefSeq" id="WP_320684922.1">
    <property type="nucleotide sequence ID" value="NZ_JAXBLV010000007.1"/>
</dbReference>
<evidence type="ECO:0000256" key="10">
    <source>
        <dbReference type="ARBA" id="ARBA00048567"/>
    </source>
</evidence>
<dbReference type="Proteomes" id="UP001272242">
    <property type="component" value="Unassembled WGS sequence"/>
</dbReference>
<evidence type="ECO:0000256" key="3">
    <source>
        <dbReference type="ARBA" id="ARBA00012154"/>
    </source>
</evidence>
<evidence type="ECO:0000256" key="7">
    <source>
        <dbReference type="ARBA" id="ARBA00022777"/>
    </source>
</evidence>
<proteinExistence type="inferred from homology"/>
<comment type="subunit">
    <text evidence="11">Monomer.</text>
</comment>
<evidence type="ECO:0000256" key="8">
    <source>
        <dbReference type="ARBA" id="ARBA00022840"/>
    </source>
</evidence>
<feature type="binding site" evidence="11">
    <location>
        <position position="148"/>
    </location>
    <ligand>
        <name>substrate</name>
    </ligand>
</feature>
<feature type="binding site" evidence="11">
    <location>
        <position position="41"/>
    </location>
    <ligand>
        <name>substrate</name>
    </ligand>
</feature>
<gene>
    <name evidence="11" type="primary">aroK</name>
    <name evidence="12" type="ORF">R5W23_006148</name>
</gene>
<evidence type="ECO:0000256" key="5">
    <source>
        <dbReference type="ARBA" id="ARBA00022679"/>
    </source>
</evidence>
<keyword evidence="4 11" id="KW-0028">Amino-acid biosynthesis</keyword>
<dbReference type="SUPFAM" id="SSF52540">
    <property type="entry name" value="P-loop containing nucleoside triphosphate hydrolases"/>
    <property type="match status" value="1"/>
</dbReference>
<dbReference type="PRINTS" id="PR01100">
    <property type="entry name" value="SHIKIMTKNASE"/>
</dbReference>
<name>A0ABU5ERG8_9BACT</name>
<keyword evidence="9 11" id="KW-0057">Aromatic amino acid biosynthesis</keyword>
<dbReference type="EC" id="2.7.1.71" evidence="3 11"/>
<keyword evidence="7 11" id="KW-0418">Kinase</keyword>
<keyword evidence="6 11" id="KW-0547">Nucleotide-binding</keyword>
<feature type="binding site" evidence="11">
    <location>
        <begin position="19"/>
        <end position="24"/>
    </location>
    <ligand>
        <name>ATP</name>
        <dbReference type="ChEBI" id="CHEBI:30616"/>
    </ligand>
</feature>
<dbReference type="GO" id="GO:0016301">
    <property type="term" value="F:kinase activity"/>
    <property type="evidence" value="ECO:0007669"/>
    <property type="project" value="UniProtKB-KW"/>
</dbReference>
<evidence type="ECO:0000256" key="2">
    <source>
        <dbReference type="ARBA" id="ARBA00006997"/>
    </source>
</evidence>
<keyword evidence="11" id="KW-0460">Magnesium</keyword>
<dbReference type="HAMAP" id="MF_00109">
    <property type="entry name" value="Shikimate_kinase"/>
    <property type="match status" value="1"/>
</dbReference>
<organism evidence="12 13">
    <name type="scientific">Gemmata algarum</name>
    <dbReference type="NCBI Taxonomy" id="2975278"/>
    <lineage>
        <taxon>Bacteria</taxon>
        <taxon>Pseudomonadati</taxon>
        <taxon>Planctomycetota</taxon>
        <taxon>Planctomycetia</taxon>
        <taxon>Gemmatales</taxon>
        <taxon>Gemmataceae</taxon>
        <taxon>Gemmata</taxon>
    </lineage>
</organism>
<evidence type="ECO:0000256" key="11">
    <source>
        <dbReference type="HAMAP-Rule" id="MF_00109"/>
    </source>
</evidence>
<evidence type="ECO:0000313" key="13">
    <source>
        <dbReference type="Proteomes" id="UP001272242"/>
    </source>
</evidence>
<dbReference type="InterPro" id="IPR000623">
    <property type="entry name" value="Shikimate_kinase/TSH1"/>
</dbReference>
<comment type="catalytic activity">
    <reaction evidence="10 11">
        <text>shikimate + ATP = 3-phosphoshikimate + ADP + H(+)</text>
        <dbReference type="Rhea" id="RHEA:13121"/>
        <dbReference type="ChEBI" id="CHEBI:15378"/>
        <dbReference type="ChEBI" id="CHEBI:30616"/>
        <dbReference type="ChEBI" id="CHEBI:36208"/>
        <dbReference type="ChEBI" id="CHEBI:145989"/>
        <dbReference type="ChEBI" id="CHEBI:456216"/>
        <dbReference type="EC" id="2.7.1.71"/>
    </reaction>
</comment>
<keyword evidence="8 11" id="KW-0067">ATP-binding</keyword>
<feature type="binding site" evidence="11">
    <location>
        <position position="65"/>
    </location>
    <ligand>
        <name>substrate</name>
    </ligand>
</feature>
<dbReference type="EMBL" id="JAXBLV010000007">
    <property type="protein sequence ID" value="MDY3557928.1"/>
    <property type="molecule type" value="Genomic_DNA"/>
</dbReference>
<dbReference type="InterPro" id="IPR031322">
    <property type="entry name" value="Shikimate/glucono_kinase"/>
</dbReference>
<evidence type="ECO:0000313" key="12">
    <source>
        <dbReference type="EMBL" id="MDY3557928.1"/>
    </source>
</evidence>
<comment type="cofactor">
    <cofactor evidence="11">
        <name>Mg(2+)</name>
        <dbReference type="ChEBI" id="CHEBI:18420"/>
    </cofactor>
    <text evidence="11">Binds 1 Mg(2+) ion per subunit.</text>
</comment>
<dbReference type="PANTHER" id="PTHR21087">
    <property type="entry name" value="SHIKIMATE KINASE"/>
    <property type="match status" value="1"/>
</dbReference>
<keyword evidence="11" id="KW-0963">Cytoplasm</keyword>
<comment type="function">
    <text evidence="11">Catalyzes the specific phosphorylation of the 3-hydroxyl group of shikimic acid using ATP as a cosubstrate.</text>
</comment>
<feature type="binding site" evidence="11">
    <location>
        <position position="87"/>
    </location>
    <ligand>
        <name>substrate</name>
    </ligand>
</feature>
<evidence type="ECO:0000256" key="4">
    <source>
        <dbReference type="ARBA" id="ARBA00022605"/>
    </source>
</evidence>
<feature type="binding site" evidence="11">
    <location>
        <position position="129"/>
    </location>
    <ligand>
        <name>ATP</name>
        <dbReference type="ChEBI" id="CHEBI:30616"/>
    </ligand>
</feature>
<keyword evidence="13" id="KW-1185">Reference proteome</keyword>
<keyword evidence="11" id="KW-0479">Metal-binding</keyword>
<comment type="subcellular location">
    <subcellularLocation>
        <location evidence="11">Cytoplasm</location>
    </subcellularLocation>
</comment>
<comment type="caution">
    <text evidence="11">Lacks conserved residue(s) required for the propagation of feature annotation.</text>
</comment>
<protein>
    <recommendedName>
        <fullName evidence="3 11">Shikimate kinase</fullName>
        <shortName evidence="11">SK</shortName>
        <ecNumber evidence="3 11">2.7.1.71</ecNumber>
    </recommendedName>
</protein>
<evidence type="ECO:0000256" key="9">
    <source>
        <dbReference type="ARBA" id="ARBA00023141"/>
    </source>
</evidence>
<reference evidence="13" key="1">
    <citation type="journal article" date="2023" name="Mar. Drugs">
        <title>Gemmata algarum, a Novel Planctomycete Isolated from an Algal Mat, Displays Antimicrobial Activity.</title>
        <authorList>
            <person name="Kumar G."/>
            <person name="Kallscheuer N."/>
            <person name="Kashif M."/>
            <person name="Ahamad S."/>
            <person name="Jagadeeshwari U."/>
            <person name="Pannikurungottu S."/>
            <person name="Haufschild T."/>
            <person name="Kabuu M."/>
            <person name="Sasikala C."/>
            <person name="Jogler C."/>
            <person name="Ramana C."/>
        </authorList>
    </citation>
    <scope>NUCLEOTIDE SEQUENCE [LARGE SCALE GENOMIC DNA]</scope>
    <source>
        <strain evidence="13">JC673</strain>
    </source>
</reference>
<comment type="pathway">
    <text evidence="1 11">Metabolic intermediate biosynthesis; chorismate biosynthesis; chorismate from D-erythrose 4-phosphate and phosphoenolpyruvate: step 5/7.</text>
</comment>
<dbReference type="InterPro" id="IPR023000">
    <property type="entry name" value="Shikimate_kinase_CS"/>
</dbReference>
<comment type="similarity">
    <text evidence="2 11">Belongs to the shikimate kinase family.</text>
</comment>
<evidence type="ECO:0000256" key="1">
    <source>
        <dbReference type="ARBA" id="ARBA00004842"/>
    </source>
</evidence>
<dbReference type="InterPro" id="IPR027417">
    <property type="entry name" value="P-loop_NTPase"/>
</dbReference>
<dbReference type="Gene3D" id="3.40.50.300">
    <property type="entry name" value="P-loop containing nucleotide triphosphate hydrolases"/>
    <property type="match status" value="1"/>
</dbReference>